<reference evidence="2" key="1">
    <citation type="journal article" date="2015" name="Nature">
        <title>Complex archaea that bridge the gap between prokaryotes and eukaryotes.</title>
        <authorList>
            <person name="Spang A."/>
            <person name="Saw J.H."/>
            <person name="Jorgensen S.L."/>
            <person name="Zaremba-Niedzwiedzka K."/>
            <person name="Martijn J."/>
            <person name="Lind A.E."/>
            <person name="van Eijk R."/>
            <person name="Schleper C."/>
            <person name="Guy L."/>
            <person name="Ettema T.J."/>
        </authorList>
    </citation>
    <scope>NUCLEOTIDE SEQUENCE</scope>
</reference>
<organism evidence="2">
    <name type="scientific">marine sediment metagenome</name>
    <dbReference type="NCBI Taxonomy" id="412755"/>
    <lineage>
        <taxon>unclassified sequences</taxon>
        <taxon>metagenomes</taxon>
        <taxon>ecological metagenomes</taxon>
    </lineage>
</organism>
<evidence type="ECO:0000313" key="2">
    <source>
        <dbReference type="EMBL" id="KKN38641.1"/>
    </source>
</evidence>
<dbReference type="AlphaFoldDB" id="A0A0F9SNX4"/>
<evidence type="ECO:0000256" key="1">
    <source>
        <dbReference type="SAM" id="Coils"/>
    </source>
</evidence>
<proteinExistence type="predicted"/>
<keyword evidence="1" id="KW-0175">Coiled coil</keyword>
<protein>
    <recommendedName>
        <fullName evidence="3">Chromosome partition protein Smc</fullName>
    </recommendedName>
</protein>
<accession>A0A0F9SNX4</accession>
<name>A0A0F9SNX4_9ZZZZ</name>
<sequence length="352" mass="40284">MPRDLRDMLDNIESSQNIESTLTAKVDKLTTLIGRQKRIISEQEGIIEEQKGKISKMSDIPADILELKELIGTQRQLLNERELDLQYAKGEVAQSQRELELVKKQLVPTQKKIEEAYETMGNLRTDLAEKSSELMLKNEAVKNLNNKIQELQAFTDKFKEEQVKLITQLESKRRIESQELKAKVGELDAAILDSKLASTEKDSEVKDMAVRFENMKSKFEELIGKVGELNDKNRAANEEVSQLNEKLSRIEEEHQKELDQANSKVVEIKQFQKDNIHKIQYFTKLKPLMEREPLFKAFLIIDEVGGISIDDLRNALGSPTVLVRKFVHQLEAIGLVETNDAGKIIVIELETE</sequence>
<gene>
    <name evidence="2" type="ORF">LCGC14_0751450</name>
</gene>
<comment type="caution">
    <text evidence="2">The sequence shown here is derived from an EMBL/GenBank/DDBJ whole genome shotgun (WGS) entry which is preliminary data.</text>
</comment>
<feature type="coiled-coil region" evidence="1">
    <location>
        <begin position="85"/>
        <end position="161"/>
    </location>
</feature>
<evidence type="ECO:0008006" key="3">
    <source>
        <dbReference type="Google" id="ProtNLM"/>
    </source>
</evidence>
<feature type="coiled-coil region" evidence="1">
    <location>
        <begin position="219"/>
        <end position="264"/>
    </location>
</feature>
<dbReference type="EMBL" id="LAZR01001814">
    <property type="protein sequence ID" value="KKN38641.1"/>
    <property type="molecule type" value="Genomic_DNA"/>
</dbReference>